<accession>A0ABP3CY26</accession>
<evidence type="ECO:0000256" key="1">
    <source>
        <dbReference type="SAM" id="MobiDB-lite"/>
    </source>
</evidence>
<dbReference type="EMBL" id="BAAABU010000002">
    <property type="protein sequence ID" value="GAA0218289.1"/>
    <property type="molecule type" value="Genomic_DNA"/>
</dbReference>
<feature type="region of interest" description="Disordered" evidence="1">
    <location>
        <begin position="1"/>
        <end position="46"/>
    </location>
</feature>
<comment type="caution">
    <text evidence="2">The sequence shown here is derived from an EMBL/GenBank/DDBJ whole genome shotgun (WGS) entry which is preliminary data.</text>
</comment>
<organism evidence="2 3">
    <name type="scientific">Saccharothrix mutabilis subsp. mutabilis</name>
    <dbReference type="NCBI Taxonomy" id="66855"/>
    <lineage>
        <taxon>Bacteria</taxon>
        <taxon>Bacillati</taxon>
        <taxon>Actinomycetota</taxon>
        <taxon>Actinomycetes</taxon>
        <taxon>Pseudonocardiales</taxon>
        <taxon>Pseudonocardiaceae</taxon>
        <taxon>Saccharothrix</taxon>
    </lineage>
</organism>
<sequence>MGETGGWGGVGGPAGGAGWGGRGRRLGRAGGGSAGGGSAGGGRGEWAWPPAPGAIVPRGYDSAAGVRRPWHGRGGLAMVGRTTQHTRELAPQRAERAAGEDSGAADRLNLTG</sequence>
<gene>
    <name evidence="2" type="ORF">GCM10010492_15260</name>
</gene>
<proteinExistence type="predicted"/>
<reference evidence="3" key="1">
    <citation type="journal article" date="2019" name="Int. J. Syst. Evol. Microbiol.">
        <title>The Global Catalogue of Microorganisms (GCM) 10K type strain sequencing project: providing services to taxonomists for standard genome sequencing and annotation.</title>
        <authorList>
            <consortium name="The Broad Institute Genomics Platform"/>
            <consortium name="The Broad Institute Genome Sequencing Center for Infectious Disease"/>
            <person name="Wu L."/>
            <person name="Ma J."/>
        </authorList>
    </citation>
    <scope>NUCLEOTIDE SEQUENCE [LARGE SCALE GENOMIC DNA]</scope>
    <source>
        <strain evidence="3">JCM 3380</strain>
    </source>
</reference>
<feature type="region of interest" description="Disordered" evidence="1">
    <location>
        <begin position="66"/>
        <end position="112"/>
    </location>
</feature>
<feature type="compositionally biased region" description="Gly residues" evidence="1">
    <location>
        <begin position="28"/>
        <end position="44"/>
    </location>
</feature>
<dbReference type="Proteomes" id="UP001500416">
    <property type="component" value="Unassembled WGS sequence"/>
</dbReference>
<keyword evidence="3" id="KW-1185">Reference proteome</keyword>
<name>A0ABP3CY26_9PSEU</name>
<feature type="compositionally biased region" description="Gly residues" evidence="1">
    <location>
        <begin position="1"/>
        <end position="21"/>
    </location>
</feature>
<protein>
    <submittedName>
        <fullName evidence="2">Uncharacterized protein</fullName>
    </submittedName>
</protein>
<evidence type="ECO:0000313" key="3">
    <source>
        <dbReference type="Proteomes" id="UP001500416"/>
    </source>
</evidence>
<evidence type="ECO:0000313" key="2">
    <source>
        <dbReference type="EMBL" id="GAA0218289.1"/>
    </source>
</evidence>
<feature type="compositionally biased region" description="Basic and acidic residues" evidence="1">
    <location>
        <begin position="85"/>
        <end position="99"/>
    </location>
</feature>